<dbReference type="HOGENOM" id="CLU_054590_2_1_1"/>
<dbReference type="Proteomes" id="UP000053593">
    <property type="component" value="Unassembled WGS sequence"/>
</dbReference>
<dbReference type="InterPro" id="IPR002925">
    <property type="entry name" value="Dienelactn_hydro"/>
</dbReference>
<dbReference type="Gene3D" id="3.40.50.1820">
    <property type="entry name" value="alpha/beta hydrolase"/>
    <property type="match status" value="1"/>
</dbReference>
<dbReference type="OrthoDB" id="1393670at2759"/>
<keyword evidence="3" id="KW-1185">Reference proteome</keyword>
<evidence type="ECO:0000313" key="3">
    <source>
        <dbReference type="Proteomes" id="UP000053593"/>
    </source>
</evidence>
<dbReference type="InterPro" id="IPR029058">
    <property type="entry name" value="AB_hydrolase_fold"/>
</dbReference>
<dbReference type="PANTHER" id="PTHR17630">
    <property type="entry name" value="DIENELACTONE HYDROLASE"/>
    <property type="match status" value="1"/>
</dbReference>
<evidence type="ECO:0000313" key="2">
    <source>
        <dbReference type="EMBL" id="KIK60066.1"/>
    </source>
</evidence>
<gene>
    <name evidence="2" type="ORF">GYMLUDRAFT_168638</name>
</gene>
<name>A0A0D0BWS8_9AGAR</name>
<protein>
    <recommendedName>
        <fullName evidence="1">Dienelactone hydrolase domain-containing protein</fullName>
    </recommendedName>
</protein>
<evidence type="ECO:0000259" key="1">
    <source>
        <dbReference type="Pfam" id="PF01738"/>
    </source>
</evidence>
<sequence>TMSTNRTLAGPPGDCCFKSFRHEGTPLGTKTTIADIPTYVSEPPSNDNSTSDKSRRIIIFLSDIFGPFYQNNMLLQDSLAQNGFTVLGVDYFLGDAVYHHLDKPGFDRMAWIAEMHKIAQEVTPKWWAAVKAKYGEARYCISGYCFGASYTMDIANSEDVVVATSLAHPAFLNEEHFRKIKKPLMISCAEIDHTFPAKERRIAEDIVTQQKAQYYFQIFSGVEHGFSARGDPSVGDSRWAKEQSAQGISLWFHRFYNELEQQSGNKV</sequence>
<accession>A0A0D0BWS8</accession>
<dbReference type="AlphaFoldDB" id="A0A0D0BWS8"/>
<dbReference type="EMBL" id="KN834777">
    <property type="protein sequence ID" value="KIK60066.1"/>
    <property type="molecule type" value="Genomic_DNA"/>
</dbReference>
<dbReference type="Pfam" id="PF01738">
    <property type="entry name" value="DLH"/>
    <property type="match status" value="1"/>
</dbReference>
<dbReference type="SUPFAM" id="SSF53474">
    <property type="entry name" value="alpha/beta-Hydrolases"/>
    <property type="match status" value="1"/>
</dbReference>
<reference evidence="2 3" key="1">
    <citation type="submission" date="2014-04" db="EMBL/GenBank/DDBJ databases">
        <title>Evolutionary Origins and Diversification of the Mycorrhizal Mutualists.</title>
        <authorList>
            <consortium name="DOE Joint Genome Institute"/>
            <consortium name="Mycorrhizal Genomics Consortium"/>
            <person name="Kohler A."/>
            <person name="Kuo A."/>
            <person name="Nagy L.G."/>
            <person name="Floudas D."/>
            <person name="Copeland A."/>
            <person name="Barry K.W."/>
            <person name="Cichocki N."/>
            <person name="Veneault-Fourrey C."/>
            <person name="LaButti K."/>
            <person name="Lindquist E.A."/>
            <person name="Lipzen A."/>
            <person name="Lundell T."/>
            <person name="Morin E."/>
            <person name="Murat C."/>
            <person name="Riley R."/>
            <person name="Ohm R."/>
            <person name="Sun H."/>
            <person name="Tunlid A."/>
            <person name="Henrissat B."/>
            <person name="Grigoriev I.V."/>
            <person name="Hibbett D.S."/>
            <person name="Martin F."/>
        </authorList>
    </citation>
    <scope>NUCLEOTIDE SEQUENCE [LARGE SCALE GENOMIC DNA]</scope>
    <source>
        <strain evidence="2 3">FD-317 M1</strain>
    </source>
</reference>
<organism evidence="2 3">
    <name type="scientific">Collybiopsis luxurians FD-317 M1</name>
    <dbReference type="NCBI Taxonomy" id="944289"/>
    <lineage>
        <taxon>Eukaryota</taxon>
        <taxon>Fungi</taxon>
        <taxon>Dikarya</taxon>
        <taxon>Basidiomycota</taxon>
        <taxon>Agaricomycotina</taxon>
        <taxon>Agaricomycetes</taxon>
        <taxon>Agaricomycetidae</taxon>
        <taxon>Agaricales</taxon>
        <taxon>Marasmiineae</taxon>
        <taxon>Omphalotaceae</taxon>
        <taxon>Collybiopsis</taxon>
        <taxon>Collybiopsis luxurians</taxon>
    </lineage>
</organism>
<feature type="domain" description="Dienelactone hydrolase" evidence="1">
    <location>
        <begin position="55"/>
        <end position="254"/>
    </location>
</feature>
<dbReference type="PANTHER" id="PTHR17630:SF44">
    <property type="entry name" value="PROTEIN AIM2"/>
    <property type="match status" value="1"/>
</dbReference>
<feature type="non-terminal residue" evidence="2">
    <location>
        <position position="1"/>
    </location>
</feature>
<proteinExistence type="predicted"/>
<dbReference type="GO" id="GO:0016787">
    <property type="term" value="F:hydrolase activity"/>
    <property type="evidence" value="ECO:0007669"/>
    <property type="project" value="InterPro"/>
</dbReference>